<sequence length="98" mass="10777">MAALDQALNNDVAAIDLNEVADRLDVLESALAPTCVELREMSELQSVIRQTAAIDACDYFTPVMYRHDRLPEAVSSLVDVCEVTFFDTTYYALSTVAA</sequence>
<name>A0A261TC20_9BORD</name>
<gene>
    <name evidence="1" type="ORF">CAL25_20055</name>
</gene>
<accession>A0A261TC20</accession>
<reference evidence="1 2" key="1">
    <citation type="submission" date="2017-05" db="EMBL/GenBank/DDBJ databases">
        <title>Complete and WGS of Bordetella genogroups.</title>
        <authorList>
            <person name="Spilker T."/>
            <person name="LiPuma J."/>
        </authorList>
    </citation>
    <scope>NUCLEOTIDE SEQUENCE [LARGE SCALE GENOMIC DNA]</scope>
    <source>
        <strain evidence="1 2">AU10456</strain>
    </source>
</reference>
<evidence type="ECO:0000313" key="1">
    <source>
        <dbReference type="EMBL" id="OZI46955.1"/>
    </source>
</evidence>
<protein>
    <submittedName>
        <fullName evidence="1">Uncharacterized protein</fullName>
    </submittedName>
</protein>
<comment type="caution">
    <text evidence="1">The sequence shown here is derived from an EMBL/GenBank/DDBJ whole genome shotgun (WGS) entry which is preliminary data.</text>
</comment>
<dbReference type="Proteomes" id="UP000216913">
    <property type="component" value="Unassembled WGS sequence"/>
</dbReference>
<proteinExistence type="predicted"/>
<evidence type="ECO:0000313" key="2">
    <source>
        <dbReference type="Proteomes" id="UP000216913"/>
    </source>
</evidence>
<dbReference type="RefSeq" id="WP_094803105.1">
    <property type="nucleotide sequence ID" value="NZ_NEVP01000011.1"/>
</dbReference>
<dbReference type="AlphaFoldDB" id="A0A261TC20"/>
<keyword evidence="2" id="KW-1185">Reference proteome</keyword>
<dbReference type="EMBL" id="NEVP01000011">
    <property type="protein sequence ID" value="OZI46955.1"/>
    <property type="molecule type" value="Genomic_DNA"/>
</dbReference>
<organism evidence="1 2">
    <name type="scientific">Bordetella genomosp. 5</name>
    <dbReference type="NCBI Taxonomy" id="1395608"/>
    <lineage>
        <taxon>Bacteria</taxon>
        <taxon>Pseudomonadati</taxon>
        <taxon>Pseudomonadota</taxon>
        <taxon>Betaproteobacteria</taxon>
        <taxon>Burkholderiales</taxon>
        <taxon>Alcaligenaceae</taxon>
        <taxon>Bordetella</taxon>
    </lineage>
</organism>